<dbReference type="AlphaFoldDB" id="A0A1I1EJV5"/>
<protein>
    <recommendedName>
        <fullName evidence="3">2,3-dihydro-2,3-dihydroxybenzoate dehydrogenase</fullName>
        <ecNumber evidence="3">1.3.1.28</ecNumber>
    </recommendedName>
</protein>
<dbReference type="PANTHER" id="PTHR24321:SF13">
    <property type="entry name" value="2,3-DIHYDRO-2,3-DIHYDROXYBENZOATE DEHYDROGENASE"/>
    <property type="match status" value="1"/>
</dbReference>
<evidence type="ECO:0000313" key="5">
    <source>
        <dbReference type="Proteomes" id="UP000198862"/>
    </source>
</evidence>
<dbReference type="OrthoDB" id="9810734at2"/>
<dbReference type="InterPro" id="IPR020904">
    <property type="entry name" value="Sc_DH/Rdtase_CS"/>
</dbReference>
<dbReference type="EC" id="1.3.1.28" evidence="3"/>
<keyword evidence="2" id="KW-0560">Oxidoreductase</keyword>
<keyword evidence="5" id="KW-1185">Reference proteome</keyword>
<comment type="similarity">
    <text evidence="1">Belongs to the short-chain dehydrogenases/reductases (SDR) family.</text>
</comment>
<dbReference type="GO" id="GO:0008667">
    <property type="term" value="F:2,3-dihydro-2,3-dihydroxybenzoate dehydrogenase activity"/>
    <property type="evidence" value="ECO:0007669"/>
    <property type="project" value="UniProtKB-UniRule"/>
</dbReference>
<dbReference type="SUPFAM" id="SSF51735">
    <property type="entry name" value="NAD(P)-binding Rossmann-fold domains"/>
    <property type="match status" value="1"/>
</dbReference>
<sequence length="259" mass="28104">MAYSEFKNKRVIVTGAHQGIGLAVAKQLAMKGAHVLAFDIAFSVEKEITFEADNDGISRIHLDITKSENIKGLVNQIELNLGPIDYLVSVAGILRMGSLLEHNERDWLDTFDVNCHGPFFLCQAVAHYMKQRRNGAIVAIGSNAASTSRLNMGSYCASKAALTAMIKGLALELAQDGIRCNLVAPGSTDTPMQRQLWQDDTGLEKTISGNLSDYKLGIPLKRIASSDDIADVVLFLLSHQARHITMENLLVDGGATLGH</sequence>
<dbReference type="EMBL" id="FOLO01000002">
    <property type="protein sequence ID" value="SFB87439.1"/>
    <property type="molecule type" value="Genomic_DNA"/>
</dbReference>
<evidence type="ECO:0000256" key="1">
    <source>
        <dbReference type="ARBA" id="ARBA00006484"/>
    </source>
</evidence>
<gene>
    <name evidence="4" type="ORF">SAMN02745724_00318</name>
</gene>
<evidence type="ECO:0000256" key="2">
    <source>
        <dbReference type="ARBA" id="ARBA00023002"/>
    </source>
</evidence>
<dbReference type="GO" id="GO:0019290">
    <property type="term" value="P:siderophore biosynthetic process"/>
    <property type="evidence" value="ECO:0007669"/>
    <property type="project" value="InterPro"/>
</dbReference>
<dbReference type="Proteomes" id="UP000198862">
    <property type="component" value="Unassembled WGS sequence"/>
</dbReference>
<name>A0A1I1EJV5_9GAMM</name>
<reference evidence="4 5" key="1">
    <citation type="submission" date="2016-10" db="EMBL/GenBank/DDBJ databases">
        <authorList>
            <person name="de Groot N.N."/>
        </authorList>
    </citation>
    <scope>NUCLEOTIDE SEQUENCE [LARGE SCALE GENOMIC DNA]</scope>
    <source>
        <strain evidence="4 5">DSM 6059</strain>
    </source>
</reference>
<dbReference type="PRINTS" id="PR00080">
    <property type="entry name" value="SDRFAMILY"/>
</dbReference>
<proteinExistence type="inferred from homology"/>
<dbReference type="Gene3D" id="3.40.50.720">
    <property type="entry name" value="NAD(P)-binding Rossmann-like Domain"/>
    <property type="match status" value="1"/>
</dbReference>
<dbReference type="Pfam" id="PF13561">
    <property type="entry name" value="adh_short_C2"/>
    <property type="match status" value="1"/>
</dbReference>
<dbReference type="InterPro" id="IPR036291">
    <property type="entry name" value="NAD(P)-bd_dom_sf"/>
</dbReference>
<dbReference type="FunFam" id="3.40.50.720:FF:000084">
    <property type="entry name" value="Short-chain dehydrogenase reductase"/>
    <property type="match status" value="1"/>
</dbReference>
<dbReference type="PRINTS" id="PR01397">
    <property type="entry name" value="DHBDHDRGNASE"/>
</dbReference>
<dbReference type="InterPro" id="IPR003560">
    <property type="entry name" value="DHB_DH"/>
</dbReference>
<dbReference type="InterPro" id="IPR002347">
    <property type="entry name" value="SDR_fam"/>
</dbReference>
<dbReference type="NCBIfam" id="TIGR04316">
    <property type="entry name" value="dhbA_paeA"/>
    <property type="match status" value="1"/>
</dbReference>
<accession>A0A1I1EJV5</accession>
<evidence type="ECO:0000256" key="3">
    <source>
        <dbReference type="NCBIfam" id="TIGR04316"/>
    </source>
</evidence>
<dbReference type="RefSeq" id="WP_091979203.1">
    <property type="nucleotide sequence ID" value="NZ_FOLO01000002.1"/>
</dbReference>
<evidence type="ECO:0000313" key="4">
    <source>
        <dbReference type="EMBL" id="SFB87439.1"/>
    </source>
</evidence>
<dbReference type="PANTHER" id="PTHR24321">
    <property type="entry name" value="DEHYDROGENASES, SHORT CHAIN"/>
    <property type="match status" value="1"/>
</dbReference>
<dbReference type="PROSITE" id="PS00061">
    <property type="entry name" value="ADH_SHORT"/>
    <property type="match status" value="1"/>
</dbReference>
<organism evidence="4 5">
    <name type="scientific">Pseudoalteromonas denitrificans DSM 6059</name>
    <dbReference type="NCBI Taxonomy" id="1123010"/>
    <lineage>
        <taxon>Bacteria</taxon>
        <taxon>Pseudomonadati</taxon>
        <taxon>Pseudomonadota</taxon>
        <taxon>Gammaproteobacteria</taxon>
        <taxon>Alteromonadales</taxon>
        <taxon>Pseudoalteromonadaceae</taxon>
        <taxon>Pseudoalteromonas</taxon>
    </lineage>
</organism>
<dbReference type="STRING" id="1123010.SAMN02745724_00318"/>
<dbReference type="NCBIfam" id="NF006074">
    <property type="entry name" value="PRK08220.1"/>
    <property type="match status" value="1"/>
</dbReference>